<evidence type="ECO:0000256" key="14">
    <source>
        <dbReference type="SAM" id="MobiDB-lite"/>
    </source>
</evidence>
<evidence type="ECO:0000256" key="7">
    <source>
        <dbReference type="ARBA" id="ARBA00023040"/>
    </source>
</evidence>
<keyword evidence="3" id="KW-1003">Cell membrane</keyword>
<reference evidence="17" key="1">
    <citation type="submission" date="2025-08" db="UniProtKB">
        <authorList>
            <consortium name="Ensembl"/>
        </authorList>
    </citation>
    <scope>IDENTIFICATION</scope>
</reference>
<proteinExistence type="predicted"/>
<dbReference type="SUPFAM" id="SSF81321">
    <property type="entry name" value="Family A G protein-coupled receptor-like"/>
    <property type="match status" value="1"/>
</dbReference>
<evidence type="ECO:0000259" key="16">
    <source>
        <dbReference type="PROSITE" id="PS50262"/>
    </source>
</evidence>
<evidence type="ECO:0000256" key="8">
    <source>
        <dbReference type="ARBA" id="ARBA00023136"/>
    </source>
</evidence>
<evidence type="ECO:0000256" key="10">
    <source>
        <dbReference type="ARBA" id="ARBA00023170"/>
    </source>
</evidence>
<feature type="transmembrane region" description="Helical" evidence="15">
    <location>
        <begin position="111"/>
        <end position="129"/>
    </location>
</feature>
<dbReference type="CTD" id="6915"/>
<evidence type="ECO:0000313" key="17">
    <source>
        <dbReference type="Ensembl" id="ENSOMEP00000018169.1"/>
    </source>
</evidence>
<dbReference type="GO" id="GO:0004960">
    <property type="term" value="F:thromboxane receptor activity"/>
    <property type="evidence" value="ECO:0007669"/>
    <property type="project" value="InterPro"/>
</dbReference>
<evidence type="ECO:0000256" key="13">
    <source>
        <dbReference type="ARBA" id="ARBA00029815"/>
    </source>
</evidence>
<feature type="domain" description="G-protein coupled receptors family 1 profile" evidence="16">
    <location>
        <begin position="41"/>
        <end position="298"/>
    </location>
</feature>
<dbReference type="Proteomes" id="UP000261560">
    <property type="component" value="Unplaced"/>
</dbReference>
<dbReference type="PROSITE" id="PS00237">
    <property type="entry name" value="G_PROTEIN_RECEP_F1_1"/>
    <property type="match status" value="1"/>
</dbReference>
<dbReference type="GO" id="GO:0005886">
    <property type="term" value="C:plasma membrane"/>
    <property type="evidence" value="ECO:0007669"/>
    <property type="project" value="UniProtKB-SubCell"/>
</dbReference>
<name>A0A3B3CM53_ORYME</name>
<dbReference type="PaxDb" id="30732-ENSOMEP00000018169"/>
<keyword evidence="8 15" id="KW-0472">Membrane</keyword>
<keyword evidence="7" id="KW-0297">G-protein coupled receptor</keyword>
<dbReference type="PRINTS" id="PR01788">
    <property type="entry name" value="PROSTANOIDR"/>
</dbReference>
<keyword evidence="10" id="KW-0675">Receptor</keyword>
<dbReference type="GO" id="GO:0045907">
    <property type="term" value="P:positive regulation of vasoconstriction"/>
    <property type="evidence" value="ECO:0007669"/>
    <property type="project" value="TreeGrafter"/>
</dbReference>
<keyword evidence="5 15" id="KW-0812">Transmembrane</keyword>
<dbReference type="OrthoDB" id="8631411at2759"/>
<feature type="transmembrane region" description="Helical" evidence="15">
    <location>
        <begin position="282"/>
        <end position="301"/>
    </location>
</feature>
<evidence type="ECO:0000256" key="12">
    <source>
        <dbReference type="ARBA" id="ARBA00023224"/>
    </source>
</evidence>
<protein>
    <recommendedName>
        <fullName evidence="2">Thromboxane A2 receptor</fullName>
    </recommendedName>
    <alternativeName>
        <fullName evidence="13">Prostanoid TP receptor</fullName>
    </alternativeName>
</protein>
<dbReference type="GeneID" id="112150569"/>
<dbReference type="InterPro" id="IPR008365">
    <property type="entry name" value="Prostanoid_rcpt"/>
</dbReference>
<reference evidence="17" key="2">
    <citation type="submission" date="2025-09" db="UniProtKB">
        <authorList>
            <consortium name="Ensembl"/>
        </authorList>
    </citation>
    <scope>IDENTIFICATION</scope>
</reference>
<evidence type="ECO:0000313" key="18">
    <source>
        <dbReference type="Proteomes" id="UP000261560"/>
    </source>
</evidence>
<dbReference type="Ensembl" id="ENSOMET00000027093.1">
    <property type="protein sequence ID" value="ENSOMEP00000018169.1"/>
    <property type="gene ID" value="ENSOMEG00000019865.1"/>
</dbReference>
<feature type="transmembrane region" description="Helical" evidence="15">
    <location>
        <begin position="245"/>
        <end position="270"/>
    </location>
</feature>
<keyword evidence="4" id="KW-0597">Phosphoprotein</keyword>
<evidence type="ECO:0000256" key="3">
    <source>
        <dbReference type="ARBA" id="ARBA00022475"/>
    </source>
</evidence>
<feature type="region of interest" description="Disordered" evidence="14">
    <location>
        <begin position="345"/>
        <end position="366"/>
    </location>
</feature>
<accession>A0A3B3CM53</accession>
<keyword evidence="9" id="KW-1015">Disulfide bond</keyword>
<feature type="transmembrane region" description="Helical" evidence="15">
    <location>
        <begin position="150"/>
        <end position="175"/>
    </location>
</feature>
<keyword evidence="11" id="KW-0325">Glycoprotein</keyword>
<sequence length="366" mass="41274">MNNSNSSVPLCYSNTSSPYIYDPKIGKVHFSATFSALGLTSNLIAFIVLIKSCQRTQSRSRSFFLIFLGGLVVTDFMGLLVTGSVVISFYVNHIDWRQSDLGCHFCNFMGISMIFYGLCPLLLGTSMAVERFIGINHPFARSTKTAKGRTVSMVLMVWFFAGCISLLPLTGFGSYHIQTPGSWCFLNISSKTNDWAFALLFSIVGLTSIALSFLLNTVSVVTLFRVCCGPDRTQRRRDHEVEMMLQLILIMVIATICWCPLLVFIAQTALSKKSTEPRYLLLWIRFATCNQILDPWVYILFRRAVLRRLRPRVNWSSNSVMNLYPSFQGTIRRFTQPSVQNHLVTEEKVESNETPAATRLPTASNK</sequence>
<dbReference type="GeneTree" id="ENSGT01030000234559"/>
<evidence type="ECO:0000256" key="15">
    <source>
        <dbReference type="SAM" id="Phobius"/>
    </source>
</evidence>
<organism evidence="17 18">
    <name type="scientific">Oryzias melastigma</name>
    <name type="common">Marine medaka</name>
    <dbReference type="NCBI Taxonomy" id="30732"/>
    <lineage>
        <taxon>Eukaryota</taxon>
        <taxon>Metazoa</taxon>
        <taxon>Chordata</taxon>
        <taxon>Craniata</taxon>
        <taxon>Vertebrata</taxon>
        <taxon>Euteleostomi</taxon>
        <taxon>Actinopterygii</taxon>
        <taxon>Neopterygii</taxon>
        <taxon>Teleostei</taxon>
        <taxon>Neoteleostei</taxon>
        <taxon>Acanthomorphata</taxon>
        <taxon>Ovalentaria</taxon>
        <taxon>Atherinomorphae</taxon>
        <taxon>Beloniformes</taxon>
        <taxon>Adrianichthyidae</taxon>
        <taxon>Oryziinae</taxon>
        <taxon>Oryzias</taxon>
    </lineage>
</organism>
<dbReference type="InterPro" id="IPR001105">
    <property type="entry name" value="Thbox_rcpt"/>
</dbReference>
<dbReference type="OMA" id="HAILFDW"/>
<feature type="transmembrane region" description="Helical" evidence="15">
    <location>
        <begin position="62"/>
        <end position="91"/>
    </location>
</feature>
<dbReference type="PANTHER" id="PTHR11866:SF5">
    <property type="entry name" value="THROMBOXANE A2 RECEPTOR"/>
    <property type="match status" value="1"/>
</dbReference>
<keyword evidence="12" id="KW-0807">Transducer</keyword>
<dbReference type="Pfam" id="PF00001">
    <property type="entry name" value="7tm_1"/>
    <property type="match status" value="1"/>
</dbReference>
<dbReference type="PRINTS" id="PR00429">
    <property type="entry name" value="THROMBOXANER"/>
</dbReference>
<keyword evidence="18" id="KW-1185">Reference proteome</keyword>
<evidence type="ECO:0000256" key="6">
    <source>
        <dbReference type="ARBA" id="ARBA00022989"/>
    </source>
</evidence>
<dbReference type="GO" id="GO:0045777">
    <property type="term" value="P:positive regulation of blood pressure"/>
    <property type="evidence" value="ECO:0007669"/>
    <property type="project" value="TreeGrafter"/>
</dbReference>
<dbReference type="InterPro" id="IPR000276">
    <property type="entry name" value="GPCR_Rhodpsn"/>
</dbReference>
<dbReference type="RefSeq" id="XP_024134735.1">
    <property type="nucleotide sequence ID" value="XM_024278967.2"/>
</dbReference>
<evidence type="ECO:0000256" key="5">
    <source>
        <dbReference type="ARBA" id="ARBA00022692"/>
    </source>
</evidence>
<dbReference type="Gene3D" id="1.20.1070.10">
    <property type="entry name" value="Rhodopsin 7-helix transmembrane proteins"/>
    <property type="match status" value="1"/>
</dbReference>
<comment type="subcellular location">
    <subcellularLocation>
        <location evidence="1">Cell membrane</location>
        <topology evidence="1">Multi-pass membrane protein</topology>
    </subcellularLocation>
</comment>
<feature type="transmembrane region" description="Helical" evidence="15">
    <location>
        <begin position="195"/>
        <end position="224"/>
    </location>
</feature>
<dbReference type="RefSeq" id="XP_036067400.1">
    <property type="nucleotide sequence ID" value="XM_036211507.1"/>
</dbReference>
<dbReference type="KEGG" id="oml:112150569"/>
<feature type="transmembrane region" description="Helical" evidence="15">
    <location>
        <begin position="28"/>
        <end position="50"/>
    </location>
</feature>
<evidence type="ECO:0000256" key="1">
    <source>
        <dbReference type="ARBA" id="ARBA00004651"/>
    </source>
</evidence>
<dbReference type="GO" id="GO:0007204">
    <property type="term" value="P:positive regulation of cytosolic calcium ion concentration"/>
    <property type="evidence" value="ECO:0007669"/>
    <property type="project" value="TreeGrafter"/>
</dbReference>
<keyword evidence="6 15" id="KW-1133">Transmembrane helix</keyword>
<dbReference type="STRING" id="30732.ENSOMEP00000018169"/>
<dbReference type="GO" id="GO:0006954">
    <property type="term" value="P:inflammatory response"/>
    <property type="evidence" value="ECO:0007669"/>
    <property type="project" value="TreeGrafter"/>
</dbReference>
<dbReference type="InterPro" id="IPR017452">
    <property type="entry name" value="GPCR_Rhodpsn_7TM"/>
</dbReference>
<dbReference type="PROSITE" id="PS50262">
    <property type="entry name" value="G_PROTEIN_RECEP_F1_2"/>
    <property type="match status" value="1"/>
</dbReference>
<dbReference type="AlphaFoldDB" id="A0A3B3CM53"/>
<dbReference type="FunFam" id="1.20.1070.10:FF:000163">
    <property type="entry name" value="Thromboxane A2 receptor"/>
    <property type="match status" value="1"/>
</dbReference>
<dbReference type="PANTHER" id="PTHR11866">
    <property type="entry name" value="G-PROTEIN COUPLED RECEPTOR FAMILY 1 MEMBER"/>
    <property type="match status" value="1"/>
</dbReference>
<evidence type="ECO:0000256" key="2">
    <source>
        <dbReference type="ARBA" id="ARBA00017628"/>
    </source>
</evidence>
<evidence type="ECO:0000256" key="4">
    <source>
        <dbReference type="ARBA" id="ARBA00022553"/>
    </source>
</evidence>
<evidence type="ECO:0000256" key="11">
    <source>
        <dbReference type="ARBA" id="ARBA00023180"/>
    </source>
</evidence>
<dbReference type="GO" id="GO:0007189">
    <property type="term" value="P:adenylate cyclase-activating G protein-coupled receptor signaling pathway"/>
    <property type="evidence" value="ECO:0007669"/>
    <property type="project" value="TreeGrafter"/>
</dbReference>
<evidence type="ECO:0000256" key="9">
    <source>
        <dbReference type="ARBA" id="ARBA00023157"/>
    </source>
</evidence>